<feature type="non-terminal residue" evidence="2">
    <location>
        <position position="1"/>
    </location>
</feature>
<name>A0A0F9UEH9_9ZZZZ</name>
<accession>A0A0F9UEH9</accession>
<dbReference type="AlphaFoldDB" id="A0A0F9UEH9"/>
<gene>
    <name evidence="2" type="ORF">LCGC14_0616650</name>
</gene>
<proteinExistence type="predicted"/>
<feature type="region of interest" description="Disordered" evidence="1">
    <location>
        <begin position="1"/>
        <end position="22"/>
    </location>
</feature>
<sequence>KKTSGKPEARERSRIASLGNQNAKGKLAWNKGLTKETDERVAKNSEAVKRTWRKKREVLSPASA</sequence>
<organism evidence="2">
    <name type="scientific">marine sediment metagenome</name>
    <dbReference type="NCBI Taxonomy" id="412755"/>
    <lineage>
        <taxon>unclassified sequences</taxon>
        <taxon>metagenomes</taxon>
        <taxon>ecological metagenomes</taxon>
    </lineage>
</organism>
<evidence type="ECO:0000313" key="2">
    <source>
        <dbReference type="EMBL" id="KKN52013.1"/>
    </source>
</evidence>
<protein>
    <submittedName>
        <fullName evidence="2">Uncharacterized protein</fullName>
    </submittedName>
</protein>
<reference evidence="2" key="1">
    <citation type="journal article" date="2015" name="Nature">
        <title>Complex archaea that bridge the gap between prokaryotes and eukaryotes.</title>
        <authorList>
            <person name="Spang A."/>
            <person name="Saw J.H."/>
            <person name="Jorgensen S.L."/>
            <person name="Zaremba-Niedzwiedzka K."/>
            <person name="Martijn J."/>
            <person name="Lind A.E."/>
            <person name="van Eijk R."/>
            <person name="Schleper C."/>
            <person name="Guy L."/>
            <person name="Ettema T.J."/>
        </authorList>
    </citation>
    <scope>NUCLEOTIDE SEQUENCE</scope>
</reference>
<dbReference type="EMBL" id="LAZR01001038">
    <property type="protein sequence ID" value="KKN52013.1"/>
    <property type="molecule type" value="Genomic_DNA"/>
</dbReference>
<evidence type="ECO:0000256" key="1">
    <source>
        <dbReference type="SAM" id="MobiDB-lite"/>
    </source>
</evidence>
<comment type="caution">
    <text evidence="2">The sequence shown here is derived from an EMBL/GenBank/DDBJ whole genome shotgun (WGS) entry which is preliminary data.</text>
</comment>
<feature type="compositionally biased region" description="Basic and acidic residues" evidence="1">
    <location>
        <begin position="1"/>
        <end position="14"/>
    </location>
</feature>